<sequence length="150" mass="16676">MDKQHDTLKENSQETIDQAARAVGTTREKAKQMLTPQEQYKLSRKQAQSSHSDKQTGFYNEASDDMPVRQDGYQETEGSGYGESNNQIGQPAQDNPAQQGYDPRRSGPHTSKRRPGTKVPSPGRETGTAWAENEQMGYTMDTSDHSNPAN</sequence>
<feature type="compositionally biased region" description="Polar residues" evidence="1">
    <location>
        <begin position="34"/>
        <end position="58"/>
    </location>
</feature>
<proteinExistence type="predicted"/>
<dbReference type="AlphaFoldDB" id="A0A8J3I3F8"/>
<keyword evidence="3" id="KW-1185">Reference proteome</keyword>
<dbReference type="EMBL" id="BNJF01000001">
    <property type="protein sequence ID" value="GHO45502.1"/>
    <property type="molecule type" value="Genomic_DNA"/>
</dbReference>
<dbReference type="RefSeq" id="WP_220194830.1">
    <property type="nucleotide sequence ID" value="NZ_BNJF01000001.1"/>
</dbReference>
<organism evidence="2 3">
    <name type="scientific">Ktedonospora formicarum</name>
    <dbReference type="NCBI Taxonomy" id="2778364"/>
    <lineage>
        <taxon>Bacteria</taxon>
        <taxon>Bacillati</taxon>
        <taxon>Chloroflexota</taxon>
        <taxon>Ktedonobacteria</taxon>
        <taxon>Ktedonobacterales</taxon>
        <taxon>Ktedonobacteraceae</taxon>
        <taxon>Ktedonospora</taxon>
    </lineage>
</organism>
<accession>A0A8J3I3F8</accession>
<dbReference type="Proteomes" id="UP000612362">
    <property type="component" value="Unassembled WGS sequence"/>
</dbReference>
<reference evidence="2" key="1">
    <citation type="submission" date="2020-10" db="EMBL/GenBank/DDBJ databases">
        <title>Taxonomic study of unclassified bacteria belonging to the class Ktedonobacteria.</title>
        <authorList>
            <person name="Yabe S."/>
            <person name="Wang C.M."/>
            <person name="Zheng Y."/>
            <person name="Sakai Y."/>
            <person name="Cavaletti L."/>
            <person name="Monciardini P."/>
            <person name="Donadio S."/>
        </authorList>
    </citation>
    <scope>NUCLEOTIDE SEQUENCE</scope>
    <source>
        <strain evidence="2">SOSP1-1</strain>
    </source>
</reference>
<feature type="region of interest" description="Disordered" evidence="1">
    <location>
        <begin position="1"/>
        <end position="150"/>
    </location>
</feature>
<gene>
    <name evidence="2" type="ORF">KSX_36650</name>
</gene>
<name>A0A8J3I3F8_9CHLR</name>
<evidence type="ECO:0000313" key="3">
    <source>
        <dbReference type="Proteomes" id="UP000612362"/>
    </source>
</evidence>
<comment type="caution">
    <text evidence="2">The sequence shown here is derived from an EMBL/GenBank/DDBJ whole genome shotgun (WGS) entry which is preliminary data.</text>
</comment>
<feature type="compositionally biased region" description="Basic residues" evidence="1">
    <location>
        <begin position="106"/>
        <end position="116"/>
    </location>
</feature>
<evidence type="ECO:0000256" key="1">
    <source>
        <dbReference type="SAM" id="MobiDB-lite"/>
    </source>
</evidence>
<feature type="compositionally biased region" description="Basic and acidic residues" evidence="1">
    <location>
        <begin position="1"/>
        <end position="12"/>
    </location>
</feature>
<protein>
    <submittedName>
        <fullName evidence="2">Uncharacterized protein</fullName>
    </submittedName>
</protein>
<evidence type="ECO:0000313" key="2">
    <source>
        <dbReference type="EMBL" id="GHO45502.1"/>
    </source>
</evidence>
<feature type="compositionally biased region" description="Polar residues" evidence="1">
    <location>
        <begin position="82"/>
        <end position="98"/>
    </location>
</feature>